<sequence>MSPQFKSCRPKGILSTLLLFFLVFLVDHAAASPSSATEPLDEATKNTTLQDLSHLYLVPEASCVGYEGQWNCLSDKFQHCAGGQWSAVLSCSNGGSGYVDKADSLCSPLGRTDLVEFEGECSAAWGWGGGGGGGGWGGGGGTSCSGNRCFYGAGERLGVGQWVYVSVVGVVLLEFW</sequence>
<dbReference type="Proteomes" id="UP000076584">
    <property type="component" value="Unassembled WGS sequence"/>
</dbReference>
<dbReference type="AlphaFoldDB" id="A0A162PZJ2"/>
<protein>
    <submittedName>
        <fullName evidence="1">Extracellular protein</fullName>
    </submittedName>
</protein>
<name>A0A162PZJ2_COLIC</name>
<gene>
    <name evidence="1" type="ORF">CI238_12901</name>
</gene>
<organism evidence="1 2">
    <name type="scientific">Colletotrichum incanum</name>
    <name type="common">Soybean anthracnose fungus</name>
    <dbReference type="NCBI Taxonomy" id="1573173"/>
    <lineage>
        <taxon>Eukaryota</taxon>
        <taxon>Fungi</taxon>
        <taxon>Dikarya</taxon>
        <taxon>Ascomycota</taxon>
        <taxon>Pezizomycotina</taxon>
        <taxon>Sordariomycetes</taxon>
        <taxon>Hypocreomycetidae</taxon>
        <taxon>Glomerellales</taxon>
        <taxon>Glomerellaceae</taxon>
        <taxon>Colletotrichum</taxon>
        <taxon>Colletotrichum spaethianum species complex</taxon>
    </lineage>
</organism>
<proteinExistence type="predicted"/>
<dbReference type="OrthoDB" id="2342176at2759"/>
<reference evidence="1 2" key="1">
    <citation type="submission" date="2015-06" db="EMBL/GenBank/DDBJ databases">
        <title>Survival trade-offs in plant roots during colonization by closely related pathogenic and mutualistic fungi.</title>
        <authorList>
            <person name="Hacquard S."/>
            <person name="Kracher B."/>
            <person name="Hiruma K."/>
            <person name="Weinman A."/>
            <person name="Muench P."/>
            <person name="Garrido Oter R."/>
            <person name="Ver Loren van Themaat E."/>
            <person name="Dallerey J.-F."/>
            <person name="Damm U."/>
            <person name="Henrissat B."/>
            <person name="Lespinet O."/>
            <person name="Thon M."/>
            <person name="Kemen E."/>
            <person name="McHardy A.C."/>
            <person name="Schulze-Lefert P."/>
            <person name="O'Connell R.J."/>
        </authorList>
    </citation>
    <scope>NUCLEOTIDE SEQUENCE [LARGE SCALE GENOMIC DNA]</scope>
    <source>
        <strain evidence="1 2">MAFF 238704</strain>
    </source>
</reference>
<evidence type="ECO:0000313" key="2">
    <source>
        <dbReference type="Proteomes" id="UP000076584"/>
    </source>
</evidence>
<accession>A0A162PZJ2</accession>
<dbReference type="EMBL" id="LFIW01000186">
    <property type="protein sequence ID" value="KZL87811.1"/>
    <property type="molecule type" value="Genomic_DNA"/>
</dbReference>
<evidence type="ECO:0000313" key="1">
    <source>
        <dbReference type="EMBL" id="KZL87811.1"/>
    </source>
</evidence>
<comment type="caution">
    <text evidence="1">The sequence shown here is derived from an EMBL/GenBank/DDBJ whole genome shotgun (WGS) entry which is preliminary data.</text>
</comment>
<keyword evidence="2" id="KW-1185">Reference proteome</keyword>